<dbReference type="Gene3D" id="1.10.540.10">
    <property type="entry name" value="Acyl-CoA dehydrogenase/oxidase, N-terminal domain"/>
    <property type="match status" value="1"/>
</dbReference>
<dbReference type="PANTHER" id="PTHR43292">
    <property type="entry name" value="ACYL-COA DEHYDROGENASE"/>
    <property type="match status" value="1"/>
</dbReference>
<evidence type="ECO:0000256" key="3">
    <source>
        <dbReference type="ARBA" id="ARBA00022630"/>
    </source>
</evidence>
<proteinExistence type="inferred from homology"/>
<evidence type="ECO:0000313" key="11">
    <source>
        <dbReference type="Proteomes" id="UP000188929"/>
    </source>
</evidence>
<comment type="similarity">
    <text evidence="2 6">Belongs to the acyl-CoA dehydrogenase family.</text>
</comment>
<comment type="cofactor">
    <cofactor evidence="1 6">
        <name>FAD</name>
        <dbReference type="ChEBI" id="CHEBI:57692"/>
    </cofactor>
</comment>
<dbReference type="Gene3D" id="1.20.140.10">
    <property type="entry name" value="Butyryl-CoA Dehydrogenase, subunit A, domain 3"/>
    <property type="match status" value="1"/>
</dbReference>
<dbReference type="InterPro" id="IPR009075">
    <property type="entry name" value="AcylCo_DH/oxidase_C"/>
</dbReference>
<dbReference type="InterPro" id="IPR046373">
    <property type="entry name" value="Acyl-CoA_Oxase/DH_mid-dom_sf"/>
</dbReference>
<accession>A0A1V2HZC4</accession>
<dbReference type="GO" id="GO:0016627">
    <property type="term" value="F:oxidoreductase activity, acting on the CH-CH group of donors"/>
    <property type="evidence" value="ECO:0007669"/>
    <property type="project" value="InterPro"/>
</dbReference>
<feature type="domain" description="Acyl-CoA dehydrogenase/oxidase N-terminal" evidence="9">
    <location>
        <begin position="12"/>
        <end position="119"/>
    </location>
</feature>
<evidence type="ECO:0000259" key="8">
    <source>
        <dbReference type="Pfam" id="PF02770"/>
    </source>
</evidence>
<evidence type="ECO:0000259" key="7">
    <source>
        <dbReference type="Pfam" id="PF00441"/>
    </source>
</evidence>
<dbReference type="PANTHER" id="PTHR43292:SF3">
    <property type="entry name" value="ACYL-COA DEHYDROGENASE FADE29"/>
    <property type="match status" value="1"/>
</dbReference>
<dbReference type="GO" id="GO:0050660">
    <property type="term" value="F:flavin adenine dinucleotide binding"/>
    <property type="evidence" value="ECO:0007669"/>
    <property type="project" value="InterPro"/>
</dbReference>
<reference evidence="11" key="1">
    <citation type="submission" date="2016-10" db="EMBL/GenBank/DDBJ databases">
        <title>Frankia sp. NRRL B-16386 Genome sequencing.</title>
        <authorList>
            <person name="Ghodhbane-Gtari F."/>
            <person name="Swanson E."/>
            <person name="Gueddou A."/>
            <person name="Hezbri K."/>
            <person name="Ktari K."/>
            <person name="Nouioui I."/>
            <person name="Morris K."/>
            <person name="Simpson S."/>
            <person name="Abebe-Akele F."/>
            <person name="Thomas K."/>
            <person name="Gtari M."/>
            <person name="Tisa L.S."/>
        </authorList>
    </citation>
    <scope>NUCLEOTIDE SEQUENCE [LARGE SCALE GENOMIC DNA]</scope>
    <source>
        <strain evidence="11">NRRL B-16386</strain>
    </source>
</reference>
<dbReference type="InterPro" id="IPR052161">
    <property type="entry name" value="Mycobact_Acyl-CoA_DH"/>
</dbReference>
<protein>
    <submittedName>
        <fullName evidence="10">Acyl-CoA dehydrogenase</fullName>
    </submittedName>
</protein>
<dbReference type="InterPro" id="IPR013786">
    <property type="entry name" value="AcylCoA_DH/ox_N"/>
</dbReference>
<organism evidence="10 11">
    <name type="scientific">Pseudofrankia asymbiotica</name>
    <dbReference type="NCBI Taxonomy" id="1834516"/>
    <lineage>
        <taxon>Bacteria</taxon>
        <taxon>Bacillati</taxon>
        <taxon>Actinomycetota</taxon>
        <taxon>Actinomycetes</taxon>
        <taxon>Frankiales</taxon>
        <taxon>Frankiaceae</taxon>
        <taxon>Pseudofrankia</taxon>
    </lineage>
</organism>
<dbReference type="OrthoDB" id="5179760at2"/>
<dbReference type="FunFam" id="2.40.110.10:FF:000011">
    <property type="entry name" value="Acyl-CoA dehydrogenase FadE34"/>
    <property type="match status" value="1"/>
</dbReference>
<keyword evidence="3 6" id="KW-0285">Flavoprotein</keyword>
<dbReference type="Pfam" id="PF02770">
    <property type="entry name" value="Acyl-CoA_dh_M"/>
    <property type="match status" value="1"/>
</dbReference>
<evidence type="ECO:0000256" key="1">
    <source>
        <dbReference type="ARBA" id="ARBA00001974"/>
    </source>
</evidence>
<dbReference type="Pfam" id="PF02771">
    <property type="entry name" value="Acyl-CoA_dh_N"/>
    <property type="match status" value="1"/>
</dbReference>
<evidence type="ECO:0000259" key="9">
    <source>
        <dbReference type="Pfam" id="PF02771"/>
    </source>
</evidence>
<dbReference type="GO" id="GO:0005886">
    <property type="term" value="C:plasma membrane"/>
    <property type="evidence" value="ECO:0007669"/>
    <property type="project" value="TreeGrafter"/>
</dbReference>
<dbReference type="EMBL" id="MOMC01000130">
    <property type="protein sequence ID" value="ONH21952.1"/>
    <property type="molecule type" value="Genomic_DNA"/>
</dbReference>
<dbReference type="SUPFAM" id="SSF47203">
    <property type="entry name" value="Acyl-CoA dehydrogenase C-terminal domain-like"/>
    <property type="match status" value="1"/>
</dbReference>
<dbReference type="Pfam" id="PF00441">
    <property type="entry name" value="Acyl-CoA_dh_1"/>
    <property type="match status" value="1"/>
</dbReference>
<feature type="domain" description="Acyl-CoA dehydrogenase/oxidase C-terminal" evidence="7">
    <location>
        <begin position="229"/>
        <end position="384"/>
    </location>
</feature>
<evidence type="ECO:0000256" key="6">
    <source>
        <dbReference type="RuleBase" id="RU362125"/>
    </source>
</evidence>
<sequence length="389" mass="43047">MTDPPHDPTLADYRASVRDWLAATDIPSVPLDLDHRFEVLKAWQGTLYDAGWVGISWSRESGGQGLTPLHQLVFSEELARARAPMPIGLIGLDVVGPSIDTYASSEQRARLLPPLLSGDEMWCQGFSEPNAGSDLASLRTTAKIDGDRFVVNGQKVWTSWAHKARWCALLARTDSDAPKHRGISYIAVDMATPGVSVRPLVQMTGDSEFCEVFFDDVEVPRGNLIGDLNAGWTIAQDTLSHERGSYTLRRMVEYDVAVEEAFAEIRRHRSAGGTVAPRTLEQLGRAYVSVRGLEAQTRKTMARKVRGEVPSPYDSVDKLSLNEVEQRVYSSISDLLGPFRLTPHDPSAGLDSARWVKDHYYSRAVSIYGGTSQVQRNIIADRLLELPRG</sequence>
<dbReference type="SUPFAM" id="SSF56645">
    <property type="entry name" value="Acyl-CoA dehydrogenase NM domain-like"/>
    <property type="match status" value="1"/>
</dbReference>
<dbReference type="Gene3D" id="2.40.110.10">
    <property type="entry name" value="Butyryl-CoA Dehydrogenase, subunit A, domain 2"/>
    <property type="match status" value="1"/>
</dbReference>
<feature type="domain" description="Acyl-CoA oxidase/dehydrogenase middle" evidence="8">
    <location>
        <begin position="123"/>
        <end position="217"/>
    </location>
</feature>
<dbReference type="InterPro" id="IPR036250">
    <property type="entry name" value="AcylCo_DH-like_C"/>
</dbReference>
<keyword evidence="4 6" id="KW-0274">FAD</keyword>
<keyword evidence="5 6" id="KW-0560">Oxidoreductase</keyword>
<dbReference type="RefSeq" id="WP_076822944.1">
    <property type="nucleotide sequence ID" value="NZ_MOMC01000130.1"/>
</dbReference>
<evidence type="ECO:0000256" key="2">
    <source>
        <dbReference type="ARBA" id="ARBA00009347"/>
    </source>
</evidence>
<keyword evidence="11" id="KW-1185">Reference proteome</keyword>
<dbReference type="InterPro" id="IPR009100">
    <property type="entry name" value="AcylCoA_DH/oxidase_NM_dom_sf"/>
</dbReference>
<evidence type="ECO:0000256" key="5">
    <source>
        <dbReference type="ARBA" id="ARBA00023002"/>
    </source>
</evidence>
<dbReference type="AlphaFoldDB" id="A0A1V2HZC4"/>
<evidence type="ECO:0000256" key="4">
    <source>
        <dbReference type="ARBA" id="ARBA00022827"/>
    </source>
</evidence>
<evidence type="ECO:0000313" key="10">
    <source>
        <dbReference type="EMBL" id="ONH21952.1"/>
    </source>
</evidence>
<dbReference type="STRING" id="1834516.BL253_37245"/>
<dbReference type="InterPro" id="IPR037069">
    <property type="entry name" value="AcylCoA_DH/ox_N_sf"/>
</dbReference>
<comment type="caution">
    <text evidence="10">The sequence shown here is derived from an EMBL/GenBank/DDBJ whole genome shotgun (WGS) entry which is preliminary data.</text>
</comment>
<dbReference type="InterPro" id="IPR006091">
    <property type="entry name" value="Acyl-CoA_Oxase/DH_mid-dom"/>
</dbReference>
<dbReference type="Proteomes" id="UP000188929">
    <property type="component" value="Unassembled WGS sequence"/>
</dbReference>
<name>A0A1V2HZC4_9ACTN</name>
<gene>
    <name evidence="10" type="ORF">BL253_37245</name>
</gene>